<keyword evidence="1" id="KW-0732">Signal</keyword>
<keyword evidence="3" id="KW-1185">Reference proteome</keyword>
<sequence>MSVAKKALTAAAAVALAAPIAIAASSTAGAKSEAAIIGKWDVVVSVHVTEPPVEMPQTCDFTADHKIYCITKPGQEPLEGNGIWQLDRSGVFSFWVTHPDPNGEINATHLGRIERNRFTTKATAYIYAPTGAAIIGPVTVGSKAKRI</sequence>
<dbReference type="RefSeq" id="WP_319984188.1">
    <property type="nucleotide sequence ID" value="NZ_JAXAVV010000005.1"/>
</dbReference>
<dbReference type="Proteomes" id="UP001271792">
    <property type="component" value="Unassembled WGS sequence"/>
</dbReference>
<feature type="chain" id="PRO_5045883154" description="Lipocalin-like domain-containing protein" evidence="1">
    <location>
        <begin position="24"/>
        <end position="147"/>
    </location>
</feature>
<reference evidence="2 3" key="1">
    <citation type="submission" date="2023-11" db="EMBL/GenBank/DDBJ databases">
        <title>Lentzea sokolovensis, sp. nov., Lentzea kristufkii, sp. nov., and Lentzea miocenensis, sp. nov., rare actinobacteria from Sokolov Coal Basin, Miocene lacustrine sediment, Czech Republic.</title>
        <authorList>
            <person name="Lara A."/>
            <person name="Kotroba L."/>
            <person name="Nouioui I."/>
            <person name="Neumann-Schaal M."/>
            <person name="Mast Y."/>
            <person name="Chronakova A."/>
        </authorList>
    </citation>
    <scope>NUCLEOTIDE SEQUENCE [LARGE SCALE GENOMIC DNA]</scope>
    <source>
        <strain evidence="2 3">BCCO 10_0798</strain>
    </source>
</reference>
<accession>A0ABU4TPH7</accession>
<evidence type="ECO:0000313" key="2">
    <source>
        <dbReference type="EMBL" id="MDX8050184.1"/>
    </source>
</evidence>
<protein>
    <recommendedName>
        <fullName evidence="4">Lipocalin-like domain-containing protein</fullName>
    </recommendedName>
</protein>
<organism evidence="2 3">
    <name type="scientific">Lentzea kristufekii</name>
    <dbReference type="NCBI Taxonomy" id="3095430"/>
    <lineage>
        <taxon>Bacteria</taxon>
        <taxon>Bacillati</taxon>
        <taxon>Actinomycetota</taxon>
        <taxon>Actinomycetes</taxon>
        <taxon>Pseudonocardiales</taxon>
        <taxon>Pseudonocardiaceae</taxon>
        <taxon>Lentzea</taxon>
    </lineage>
</organism>
<dbReference type="EMBL" id="JAXAVV010000005">
    <property type="protein sequence ID" value="MDX8050184.1"/>
    <property type="molecule type" value="Genomic_DNA"/>
</dbReference>
<evidence type="ECO:0000256" key="1">
    <source>
        <dbReference type="SAM" id="SignalP"/>
    </source>
</evidence>
<evidence type="ECO:0000313" key="3">
    <source>
        <dbReference type="Proteomes" id="UP001271792"/>
    </source>
</evidence>
<feature type="signal peptide" evidence="1">
    <location>
        <begin position="1"/>
        <end position="23"/>
    </location>
</feature>
<name>A0ABU4TPH7_9PSEU</name>
<reference evidence="2 3" key="2">
    <citation type="submission" date="2023-11" db="EMBL/GenBank/DDBJ databases">
        <authorList>
            <person name="Lara A.C."/>
            <person name="Chronakova A."/>
        </authorList>
    </citation>
    <scope>NUCLEOTIDE SEQUENCE [LARGE SCALE GENOMIC DNA]</scope>
    <source>
        <strain evidence="2 3">BCCO 10_0798</strain>
    </source>
</reference>
<evidence type="ECO:0008006" key="4">
    <source>
        <dbReference type="Google" id="ProtNLM"/>
    </source>
</evidence>
<comment type="caution">
    <text evidence="2">The sequence shown here is derived from an EMBL/GenBank/DDBJ whole genome shotgun (WGS) entry which is preliminary data.</text>
</comment>
<gene>
    <name evidence="2" type="ORF">SK571_12410</name>
</gene>
<proteinExistence type="predicted"/>